<gene>
    <name evidence="2" type="ORF">MONAX_5E047090</name>
</gene>
<organism evidence="2 3">
    <name type="scientific">Marmota monax</name>
    <name type="common">Woodchuck</name>
    <dbReference type="NCBI Taxonomy" id="9995"/>
    <lineage>
        <taxon>Eukaryota</taxon>
        <taxon>Metazoa</taxon>
        <taxon>Chordata</taxon>
        <taxon>Craniata</taxon>
        <taxon>Vertebrata</taxon>
        <taxon>Euteleostomi</taxon>
        <taxon>Mammalia</taxon>
        <taxon>Eutheria</taxon>
        <taxon>Euarchontoglires</taxon>
        <taxon>Glires</taxon>
        <taxon>Rodentia</taxon>
        <taxon>Sciuromorpha</taxon>
        <taxon>Sciuridae</taxon>
        <taxon>Xerinae</taxon>
        <taxon>Marmotini</taxon>
        <taxon>Marmota</taxon>
    </lineage>
</organism>
<name>A0A5E4CVJ5_MARMO</name>
<reference evidence="2" key="1">
    <citation type="submission" date="2019-04" db="EMBL/GenBank/DDBJ databases">
        <authorList>
            <person name="Alioto T."/>
            <person name="Alioto T."/>
        </authorList>
    </citation>
    <scope>NUCLEOTIDE SEQUENCE [LARGE SCALE GENOMIC DNA]</scope>
</reference>
<evidence type="ECO:0000313" key="3">
    <source>
        <dbReference type="Proteomes" id="UP000335636"/>
    </source>
</evidence>
<dbReference type="AlphaFoldDB" id="A0A5E4CVJ5"/>
<keyword evidence="3" id="KW-1185">Reference proteome</keyword>
<proteinExistence type="predicted"/>
<accession>A0A5E4CVJ5</accession>
<comment type="caution">
    <text evidence="2">The sequence shown here is derived from an EMBL/GenBank/DDBJ whole genome shotgun (WGS) entry which is preliminary data.</text>
</comment>
<protein>
    <submittedName>
        <fullName evidence="2">Uncharacterized protein</fullName>
    </submittedName>
</protein>
<feature type="non-terminal residue" evidence="2">
    <location>
        <position position="54"/>
    </location>
</feature>
<dbReference type="EMBL" id="CABDUW010002196">
    <property type="protein sequence ID" value="VTJ85854.1"/>
    <property type="molecule type" value="Genomic_DNA"/>
</dbReference>
<feature type="region of interest" description="Disordered" evidence="1">
    <location>
        <begin position="1"/>
        <end position="34"/>
    </location>
</feature>
<evidence type="ECO:0000256" key="1">
    <source>
        <dbReference type="SAM" id="MobiDB-lite"/>
    </source>
</evidence>
<evidence type="ECO:0000313" key="2">
    <source>
        <dbReference type="EMBL" id="VTJ85854.1"/>
    </source>
</evidence>
<sequence length="54" mass="5638">MPTASEEALAHSCQLEDTISSGGGRVLQSRSRSHTDMTQKALAVALAVAPAEKE</sequence>
<dbReference type="Proteomes" id="UP000335636">
    <property type="component" value="Unassembled WGS sequence"/>
</dbReference>